<sequence>MRFSTFLVIISSLVGLCISKGRQFQNFQNNQANINQNQQGLQGMLNRQVAGISFAIPGLSLLAGNNNGGVGGNFFGPVTVTRTVVSTVSTVTTQSFRTCTTSAAALVPCGAGRRKRDTDPENNELAEGIHVTPTMELIIGSTTITDQKAVTEYLAAHKPSNQSVIYPPGIDESKLTMNPRFESISDNDHTTILYPSQDTPEATDSSLFLENGEVSSDDIAATTETPYFNDDIDSGTTPNTDLEVDDEKARVGLGRTTTLTTVIRVTSVATTLATGTGNTLSIMYGGCMPQSLPVSGIPCMA</sequence>
<dbReference type="Proteomes" id="UP000094527">
    <property type="component" value="Unassembled WGS sequence"/>
</dbReference>
<gene>
    <name evidence="2" type="ORF">Ocin01_00222</name>
</gene>
<dbReference type="AlphaFoldDB" id="A0A1D2NMH9"/>
<evidence type="ECO:0000313" key="2">
    <source>
        <dbReference type="EMBL" id="ODN06451.1"/>
    </source>
</evidence>
<feature type="signal peptide" evidence="1">
    <location>
        <begin position="1"/>
        <end position="19"/>
    </location>
</feature>
<keyword evidence="3" id="KW-1185">Reference proteome</keyword>
<evidence type="ECO:0000256" key="1">
    <source>
        <dbReference type="SAM" id="SignalP"/>
    </source>
</evidence>
<protein>
    <submittedName>
        <fullName evidence="2">Uncharacterized protein</fullName>
    </submittedName>
</protein>
<keyword evidence="1" id="KW-0732">Signal</keyword>
<reference evidence="2 3" key="1">
    <citation type="journal article" date="2016" name="Genome Biol. Evol.">
        <title>Gene Family Evolution Reflects Adaptation to Soil Environmental Stressors in the Genome of the Collembolan Orchesella cincta.</title>
        <authorList>
            <person name="Faddeeva-Vakhrusheva A."/>
            <person name="Derks M.F."/>
            <person name="Anvar S.Y."/>
            <person name="Agamennone V."/>
            <person name="Suring W."/>
            <person name="Smit S."/>
            <person name="van Straalen N.M."/>
            <person name="Roelofs D."/>
        </authorList>
    </citation>
    <scope>NUCLEOTIDE SEQUENCE [LARGE SCALE GENOMIC DNA]</scope>
    <source>
        <tissue evidence="2">Mixed pool</tissue>
    </source>
</reference>
<name>A0A1D2NMH9_ORCCI</name>
<proteinExistence type="predicted"/>
<comment type="caution">
    <text evidence="2">The sequence shown here is derived from an EMBL/GenBank/DDBJ whole genome shotgun (WGS) entry which is preliminary data.</text>
</comment>
<feature type="chain" id="PRO_5008905752" evidence="1">
    <location>
        <begin position="20"/>
        <end position="301"/>
    </location>
</feature>
<organism evidence="2 3">
    <name type="scientific">Orchesella cincta</name>
    <name type="common">Springtail</name>
    <name type="synonym">Podura cincta</name>
    <dbReference type="NCBI Taxonomy" id="48709"/>
    <lineage>
        <taxon>Eukaryota</taxon>
        <taxon>Metazoa</taxon>
        <taxon>Ecdysozoa</taxon>
        <taxon>Arthropoda</taxon>
        <taxon>Hexapoda</taxon>
        <taxon>Collembola</taxon>
        <taxon>Entomobryomorpha</taxon>
        <taxon>Entomobryoidea</taxon>
        <taxon>Orchesellidae</taxon>
        <taxon>Orchesellinae</taxon>
        <taxon>Orchesella</taxon>
    </lineage>
</organism>
<evidence type="ECO:0000313" key="3">
    <source>
        <dbReference type="Proteomes" id="UP000094527"/>
    </source>
</evidence>
<accession>A0A1D2NMH9</accession>
<dbReference type="EMBL" id="LJIJ01000005">
    <property type="protein sequence ID" value="ODN06451.1"/>
    <property type="molecule type" value="Genomic_DNA"/>
</dbReference>
<dbReference type="OrthoDB" id="10648352at2759"/>
<dbReference type="OMA" id="FMDHEAN"/>